<sequence>MKERGSVGTNMRHGRAWAAAGLVAVSLVAGATWISAGQAQTRPDTAAPAPASRPAVAAFVARPRGAVDWQAAVGGLRQSANDGESLAANLNREQVDKTAVPILLPRDPKLTAGARIYSFGDYYTITADTLGGGVSLSGTTTTVPSGKPLKVESGPEMLTVQRTVDGQLASFVRFGVLYTVEIRCDSAGDPRCVDDNYVLGLVGKTTAVVMGKAARQAAGLGG</sequence>
<dbReference type="eggNOG" id="ENOG5033GD6">
    <property type="taxonomic scope" value="Bacteria"/>
</dbReference>
<gene>
    <name evidence="1" type="ordered locus">CC_2296</name>
</gene>
<protein>
    <submittedName>
        <fullName evidence="1">Uncharacterized protein</fullName>
    </submittedName>
</protein>
<proteinExistence type="predicted"/>
<dbReference type="AlphaFoldDB" id="Q9A601"/>
<dbReference type="BioCyc" id="CAULO:CC2296-MONOMER"/>
<dbReference type="EMBL" id="AE005673">
    <property type="protein sequence ID" value="AAK24267.1"/>
    <property type="molecule type" value="Genomic_DNA"/>
</dbReference>
<dbReference type="KEGG" id="ccr:CC_2296"/>
<dbReference type="HOGENOM" id="CLU_1275796_0_0_5"/>
<reference evidence="1 2" key="1">
    <citation type="journal article" date="2001" name="Proc. Natl. Acad. Sci. U.S.A.">
        <title>Complete genome sequence of Caulobacter crescentus.</title>
        <authorList>
            <person name="Nierman W.C."/>
            <person name="Feldblyum T.V."/>
            <person name="Laub M.T."/>
            <person name="Paulsen I.T."/>
            <person name="Nelson K.E."/>
            <person name="Eisen J.A."/>
            <person name="Heidelberg J.F."/>
            <person name="Alley M.R."/>
            <person name="Ohta N."/>
            <person name="Maddock J.R."/>
            <person name="Potocka I."/>
            <person name="Nelson W.C."/>
            <person name="Newton A."/>
            <person name="Stephens C."/>
            <person name="Phadke N.D."/>
            <person name="Ely B."/>
            <person name="DeBoy R.T."/>
            <person name="Dodson R.J."/>
            <person name="Durkin A.S."/>
            <person name="Gwinn M.L."/>
            <person name="Haft D.H."/>
            <person name="Kolonay J.F."/>
            <person name="Smit J."/>
            <person name="Craven M.B."/>
            <person name="Khouri H."/>
            <person name="Shetty J."/>
            <person name="Berry K."/>
            <person name="Utterback T."/>
            <person name="Tran K."/>
            <person name="Wolf A."/>
            <person name="Vamathevan J."/>
            <person name="Ermolaeva M."/>
            <person name="White O."/>
            <person name="Salzberg S.L."/>
            <person name="Venter J.C."/>
            <person name="Shapiro L."/>
            <person name="Fraser C.M."/>
        </authorList>
    </citation>
    <scope>NUCLEOTIDE SEQUENCE [LARGE SCALE GENOMIC DNA]</scope>
    <source>
        <strain evidence="2">ATCC 19089 / CB15</strain>
    </source>
</reference>
<evidence type="ECO:0000313" key="2">
    <source>
        <dbReference type="Proteomes" id="UP000001816"/>
    </source>
</evidence>
<evidence type="ECO:0000313" key="1">
    <source>
        <dbReference type="EMBL" id="AAK24267.1"/>
    </source>
</evidence>
<dbReference type="EnsemblBacteria" id="AAK24267">
    <property type="protein sequence ID" value="AAK24267"/>
    <property type="gene ID" value="CC_2296"/>
</dbReference>
<dbReference type="STRING" id="190650.CC_2296"/>
<dbReference type="Proteomes" id="UP000001816">
    <property type="component" value="Chromosome"/>
</dbReference>
<accession>Q9A601</accession>
<name>Q9A601_CAUVC</name>
<organism evidence="1 2">
    <name type="scientific">Caulobacter vibrioides (strain ATCC 19089 / CIP 103742 / CB 15)</name>
    <name type="common">Caulobacter crescentus</name>
    <dbReference type="NCBI Taxonomy" id="190650"/>
    <lineage>
        <taxon>Bacteria</taxon>
        <taxon>Pseudomonadati</taxon>
        <taxon>Pseudomonadota</taxon>
        <taxon>Alphaproteobacteria</taxon>
        <taxon>Caulobacterales</taxon>
        <taxon>Caulobacteraceae</taxon>
        <taxon>Caulobacter</taxon>
    </lineage>
</organism>
<dbReference type="PIR" id="G87533">
    <property type="entry name" value="G87533"/>
</dbReference>
<keyword evidence="2" id="KW-1185">Reference proteome</keyword>
<dbReference type="PATRIC" id="fig|190650.5.peg.2315"/>